<dbReference type="EMBL" id="AYSL01000484">
    <property type="protein sequence ID" value="KTF07534.1"/>
    <property type="molecule type" value="Genomic_DNA"/>
</dbReference>
<accession>A0A1B6NVP5</accession>
<name>A0A1B6NVP5_9ZZZZ</name>
<sequence length="57" mass="6451">MISGGTNLWMALFSASTQKSFDPVLEPVANTVSFEDVRDPPRWNLARVPVHDRHEVE</sequence>
<gene>
    <name evidence="1" type="ORF">MGSAQ_000970</name>
</gene>
<organism evidence="1">
    <name type="scientific">marine sediment metagenome</name>
    <dbReference type="NCBI Taxonomy" id="412755"/>
    <lineage>
        <taxon>unclassified sequences</taxon>
        <taxon>metagenomes</taxon>
        <taxon>ecological metagenomes</taxon>
    </lineage>
</organism>
<evidence type="ECO:0000313" key="1">
    <source>
        <dbReference type="EMBL" id="KTF07534.1"/>
    </source>
</evidence>
<protein>
    <submittedName>
        <fullName evidence="1">Uncharacterized protein</fullName>
    </submittedName>
</protein>
<comment type="caution">
    <text evidence="1">The sequence shown here is derived from an EMBL/GenBank/DDBJ whole genome shotgun (WGS) entry which is preliminary data.</text>
</comment>
<dbReference type="AlphaFoldDB" id="A0A1B6NVP5"/>
<reference evidence="1" key="1">
    <citation type="submission" date="2013-11" db="EMBL/GenBank/DDBJ databases">
        <title>Microbial diversity, functional groups and degradation webs in Northern and Southern Mediterranean and Red Sea marine crude oil polluted sites.</title>
        <authorList>
            <person name="Daffonchio D."/>
            <person name="Mapelli F."/>
            <person name="Ferrer M."/>
            <person name="Richter M."/>
            <person name="Cherif A."/>
            <person name="Malkawi H.I."/>
            <person name="Yakimov M.M."/>
            <person name="Abdel-Fattah Y.R."/>
            <person name="Blaghen M."/>
            <person name="Golyshin P.N."/>
            <person name="Kalogerakis N."/>
            <person name="Boon N."/>
            <person name="Magagnini M."/>
            <person name="Fava F."/>
        </authorList>
    </citation>
    <scope>NUCLEOTIDE SEQUENCE</scope>
</reference>
<proteinExistence type="predicted"/>